<dbReference type="Pfam" id="PF07995">
    <property type="entry name" value="GSDH"/>
    <property type="match status" value="1"/>
</dbReference>
<dbReference type="NCBIfam" id="NF045639">
    <property type="entry name" value="GCX_COOH"/>
    <property type="match status" value="1"/>
</dbReference>
<protein>
    <submittedName>
        <fullName evidence="2">Sugar dehydrogenase</fullName>
    </submittedName>
</protein>
<dbReference type="InterPro" id="IPR011042">
    <property type="entry name" value="6-blade_b-propeller_TolB-like"/>
</dbReference>
<dbReference type="InterPro" id="IPR012938">
    <property type="entry name" value="Glc/Sorbosone_DH"/>
</dbReference>
<keyword evidence="3" id="KW-1185">Reference proteome</keyword>
<dbReference type="Gene3D" id="2.120.10.30">
    <property type="entry name" value="TolB, C-terminal domain"/>
    <property type="match status" value="1"/>
</dbReference>
<dbReference type="AlphaFoldDB" id="A0A344TJY8"/>
<organism evidence="2 3">
    <name type="scientific">Runella rosea</name>
    <dbReference type="NCBI Taxonomy" id="2259595"/>
    <lineage>
        <taxon>Bacteria</taxon>
        <taxon>Pseudomonadati</taxon>
        <taxon>Bacteroidota</taxon>
        <taxon>Cytophagia</taxon>
        <taxon>Cytophagales</taxon>
        <taxon>Spirosomataceae</taxon>
        <taxon>Runella</taxon>
    </lineage>
</organism>
<dbReference type="PANTHER" id="PTHR19328">
    <property type="entry name" value="HEDGEHOG-INTERACTING PROTEIN"/>
    <property type="match status" value="1"/>
</dbReference>
<dbReference type="OrthoDB" id="9770043at2"/>
<dbReference type="EMBL" id="CP030850">
    <property type="protein sequence ID" value="AXE18959.1"/>
    <property type="molecule type" value="Genomic_DNA"/>
</dbReference>
<gene>
    <name evidence="2" type="ORF">DR864_14970</name>
</gene>
<sequence length="460" mass="50445">MRAINRHIVCLAIILTAVKIYAQSPVLSLEIYQTGLVRPTNIQSAGDSRLFVSEIGGKIKIIQNNSILPTPFLDISSKVEDPQWAGINSFAFHPNYAQNGRFYVLYIRKPDNVVQLSQFRKSAGNANLADTTETRLLTIPHVLNIGHRGGAISFGADGYLYIATGDDADGGRNIVGDPLNNAQNLAKLFGKVLRIDVNANNNTYAIPPSNPYQMPNDGIRDEIWARGLRNPWRMSFDRSTGDLWIGDNGQDGWEEIDFLAKNAPSGANFGWRCYEGNHRYVQTVCEDSITMTFPIHEYAGFTNNNGAGRSVIGGFVYRGQQFPAMYGHYIYADYISGNFWALRRNPNGSYQNVAQSTTLSSPVTFGEDWQGELYTASFSNGNIYKIKAQSCPSSLTLTSFDPITSNNTFNAGNSINATNSIANAVNVTYTAGNSIELKPGFTTAQGSIFNAKISTCPTSP</sequence>
<dbReference type="PANTHER" id="PTHR19328:SF75">
    <property type="entry name" value="ALDOSE SUGAR DEHYDROGENASE YLII"/>
    <property type="match status" value="1"/>
</dbReference>
<dbReference type="Proteomes" id="UP000251993">
    <property type="component" value="Chromosome"/>
</dbReference>
<dbReference type="SUPFAM" id="SSF50952">
    <property type="entry name" value="Soluble quinoprotein glucose dehydrogenase"/>
    <property type="match status" value="1"/>
</dbReference>
<dbReference type="InterPro" id="IPR055015">
    <property type="entry name" value="GCX_COOH"/>
</dbReference>
<accession>A0A344TJY8</accession>
<name>A0A344TJY8_9BACT</name>
<evidence type="ECO:0000313" key="2">
    <source>
        <dbReference type="EMBL" id="AXE18959.1"/>
    </source>
</evidence>
<evidence type="ECO:0000313" key="3">
    <source>
        <dbReference type="Proteomes" id="UP000251993"/>
    </source>
</evidence>
<feature type="domain" description="Glucose/Sorbosone dehydrogenase" evidence="1">
    <location>
        <begin position="38"/>
        <end position="336"/>
    </location>
</feature>
<evidence type="ECO:0000259" key="1">
    <source>
        <dbReference type="Pfam" id="PF07995"/>
    </source>
</evidence>
<dbReference type="KEGG" id="run:DR864_14970"/>
<proteinExistence type="predicted"/>
<reference evidence="2 3" key="1">
    <citation type="submission" date="2018-07" db="EMBL/GenBank/DDBJ databases">
        <title>Genome sequencing of Runella.</title>
        <authorList>
            <person name="Baek M.-G."/>
            <person name="Yi H."/>
        </authorList>
    </citation>
    <scope>NUCLEOTIDE SEQUENCE [LARGE SCALE GENOMIC DNA]</scope>
    <source>
        <strain evidence="2 3">HYN0085</strain>
    </source>
</reference>
<dbReference type="InterPro" id="IPR011041">
    <property type="entry name" value="Quinoprot_gluc/sorb_DH_b-prop"/>
</dbReference>